<evidence type="ECO:0000313" key="2">
    <source>
        <dbReference type="Proteomes" id="UP000786811"/>
    </source>
</evidence>
<comment type="caution">
    <text evidence="1">The sequence shown here is derived from an EMBL/GenBank/DDBJ whole genome shotgun (WGS) entry which is preliminary data.</text>
</comment>
<dbReference type="EMBL" id="CAJNRD030001120">
    <property type="protein sequence ID" value="CAG5093450.1"/>
    <property type="molecule type" value="Genomic_DNA"/>
</dbReference>
<dbReference type="AlphaFoldDB" id="A0A8J2HJK9"/>
<sequence length="150" mass="17711">MYPKAWKEFQTDFKTCTALQHTSKAYSRIWVSYLVTDYSVHIHRLEAVKLSLVRHIKYLWGLQAQKSDRDFRTAQMDLCLFQDIINTKIDSSEILNETKLLVLNYKDFERKKKLLDLAQDMKRFITSGSRNRIFATVNEYGNDLNSFNSS</sequence>
<organism evidence="1 2">
    <name type="scientific">Cotesia congregata</name>
    <name type="common">Parasitoid wasp</name>
    <name type="synonym">Apanteles congregatus</name>
    <dbReference type="NCBI Taxonomy" id="51543"/>
    <lineage>
        <taxon>Eukaryota</taxon>
        <taxon>Metazoa</taxon>
        <taxon>Ecdysozoa</taxon>
        <taxon>Arthropoda</taxon>
        <taxon>Hexapoda</taxon>
        <taxon>Insecta</taxon>
        <taxon>Pterygota</taxon>
        <taxon>Neoptera</taxon>
        <taxon>Endopterygota</taxon>
        <taxon>Hymenoptera</taxon>
        <taxon>Apocrita</taxon>
        <taxon>Ichneumonoidea</taxon>
        <taxon>Braconidae</taxon>
        <taxon>Microgastrinae</taxon>
        <taxon>Cotesia</taxon>
    </lineage>
</organism>
<keyword evidence="2" id="KW-1185">Reference proteome</keyword>
<evidence type="ECO:0000313" key="1">
    <source>
        <dbReference type="EMBL" id="CAG5093450.1"/>
    </source>
</evidence>
<proteinExistence type="predicted"/>
<reference evidence="1" key="1">
    <citation type="submission" date="2021-04" db="EMBL/GenBank/DDBJ databases">
        <authorList>
            <person name="Chebbi M.A.C M."/>
        </authorList>
    </citation>
    <scope>NUCLEOTIDE SEQUENCE</scope>
</reference>
<dbReference type="Proteomes" id="UP000786811">
    <property type="component" value="Unassembled WGS sequence"/>
</dbReference>
<accession>A0A8J2HJK9</accession>
<protein>
    <submittedName>
        <fullName evidence="1">Uncharacterized protein</fullName>
    </submittedName>
</protein>
<gene>
    <name evidence="1" type="ORF">HICCMSTLAB_LOCUS6840</name>
</gene>
<name>A0A8J2HJK9_COTCN</name>